<evidence type="ECO:0000313" key="2">
    <source>
        <dbReference type="EMBL" id="ALC84306.1"/>
    </source>
</evidence>
<dbReference type="PANTHER" id="PTHR41324:SF1">
    <property type="entry name" value="DUF2232 DOMAIN-CONTAINING PROTEIN"/>
    <property type="match status" value="1"/>
</dbReference>
<reference evidence="2 3" key="2">
    <citation type="journal article" date="2016" name="Int. J. Syst. Evol. Microbiol.">
        <title>Bacillus gobiensis sp. nov., isolated from a soil sample.</title>
        <authorList>
            <person name="Liu B."/>
            <person name="Liu G.H."/>
            <person name="Cetin S."/>
            <person name="Schumann P."/>
            <person name="Pan Z.Z."/>
            <person name="Chen Q.Q."/>
        </authorList>
    </citation>
    <scope>NUCLEOTIDE SEQUENCE [LARGE SCALE GENOMIC DNA]</scope>
    <source>
        <strain evidence="2 3">FJAT-4402</strain>
    </source>
</reference>
<accession>A0A0M3RB42</accession>
<dbReference type="Proteomes" id="UP000067625">
    <property type="component" value="Chromosome"/>
</dbReference>
<dbReference type="Pfam" id="PF09991">
    <property type="entry name" value="DUF2232"/>
    <property type="match status" value="1"/>
</dbReference>
<feature type="transmembrane region" description="Helical" evidence="1">
    <location>
        <begin position="166"/>
        <end position="190"/>
    </location>
</feature>
<dbReference type="EMBL" id="CP012600">
    <property type="protein sequence ID" value="ALC84306.1"/>
    <property type="molecule type" value="Genomic_DNA"/>
</dbReference>
<proteinExistence type="predicted"/>
<sequence>MRKTNALVEGAIMIALLAVLTLASIYLPVISMILIFAIPLPSIIHTIRHGVKQGIWMAVASLPVLLIVGQLQSLIVIPFIIAGVTMGFYYKRKETAYAIASGAIAYVISIVISYAAGILFFQFDPISFYNETMNEAFKASQSLMGAVGNQEQAEAQIKVMKEQMQLLPYLLPTVFAGSAVVSSFITHFIAKPFLKRFASGTPPLKPFREWKLPKSIIWYYLVAIFLYFFPLERGDFLYSVQINAEIILGTLLMIQGLSFVFFYCYMKNIPKAVPIIAVILCFANPFIMYVVKIVGIADIGFTMREKLKKM</sequence>
<feature type="transmembrane region" description="Helical" evidence="1">
    <location>
        <begin position="12"/>
        <end position="38"/>
    </location>
</feature>
<keyword evidence="1" id="KW-0812">Transmembrane</keyword>
<keyword evidence="1" id="KW-1133">Transmembrane helix</keyword>
<dbReference type="InterPro" id="IPR018710">
    <property type="entry name" value="DUF2232"/>
</dbReference>
<feature type="transmembrane region" description="Helical" evidence="1">
    <location>
        <begin position="59"/>
        <end position="90"/>
    </location>
</feature>
<feature type="transmembrane region" description="Helical" evidence="1">
    <location>
        <begin position="96"/>
        <end position="121"/>
    </location>
</feature>
<keyword evidence="3" id="KW-1185">Reference proteome</keyword>
<dbReference type="STRING" id="1441095.AM592_17645"/>
<organism evidence="2 3">
    <name type="scientific">Bacillus gobiensis</name>
    <dbReference type="NCBI Taxonomy" id="1441095"/>
    <lineage>
        <taxon>Bacteria</taxon>
        <taxon>Bacillati</taxon>
        <taxon>Bacillota</taxon>
        <taxon>Bacilli</taxon>
        <taxon>Bacillales</taxon>
        <taxon>Bacillaceae</taxon>
        <taxon>Bacillus</taxon>
    </lineage>
</organism>
<name>A0A0M3RB42_9BACI</name>
<dbReference type="PANTHER" id="PTHR41324">
    <property type="entry name" value="MEMBRANE PROTEIN-RELATED"/>
    <property type="match status" value="1"/>
</dbReference>
<feature type="transmembrane region" description="Helical" evidence="1">
    <location>
        <begin position="210"/>
        <end position="230"/>
    </location>
</feature>
<keyword evidence="1" id="KW-0472">Membrane</keyword>
<evidence type="ECO:0008006" key="4">
    <source>
        <dbReference type="Google" id="ProtNLM"/>
    </source>
</evidence>
<feature type="transmembrane region" description="Helical" evidence="1">
    <location>
        <begin position="275"/>
        <end position="301"/>
    </location>
</feature>
<reference evidence="3" key="1">
    <citation type="submission" date="2015-08" db="EMBL/GenBank/DDBJ databases">
        <title>Genome sequencing project for genomic taxonomy and phylogenomics of Bacillus-like bacteria.</title>
        <authorList>
            <person name="Liu B."/>
            <person name="Wang J."/>
            <person name="Zhu Y."/>
            <person name="Liu G."/>
            <person name="Chen Q."/>
            <person name="Chen Z."/>
            <person name="Lan J."/>
            <person name="Che J."/>
            <person name="Ge C."/>
            <person name="Shi H."/>
            <person name="Pan Z."/>
            <person name="Liu X."/>
        </authorList>
    </citation>
    <scope>NUCLEOTIDE SEQUENCE [LARGE SCALE GENOMIC DNA]</scope>
    <source>
        <strain evidence="3">FJAT-4402</strain>
    </source>
</reference>
<dbReference type="PATRIC" id="fig|1441095.3.peg.3913"/>
<dbReference type="AlphaFoldDB" id="A0A0M3RB42"/>
<protein>
    <recommendedName>
        <fullName evidence="4">DUF2232 domain-containing protein</fullName>
    </recommendedName>
</protein>
<evidence type="ECO:0000256" key="1">
    <source>
        <dbReference type="SAM" id="Phobius"/>
    </source>
</evidence>
<evidence type="ECO:0000313" key="3">
    <source>
        <dbReference type="Proteomes" id="UP000067625"/>
    </source>
</evidence>
<feature type="transmembrane region" description="Helical" evidence="1">
    <location>
        <begin position="242"/>
        <end position="263"/>
    </location>
</feature>
<gene>
    <name evidence="2" type="ORF">AM592_17645</name>
</gene>